<dbReference type="AlphaFoldDB" id="Q82PR1"/>
<reference evidence="1 2" key="2">
    <citation type="journal article" date="2003" name="Nat. Biotechnol.">
        <title>Complete genome sequence and comparative analysis of the industrial microorganism Streptomyces avermitilis.</title>
        <authorList>
            <person name="Ikeda H."/>
            <person name="Ishikawa J."/>
            <person name="Hanamoto A."/>
            <person name="Shinose M."/>
            <person name="Kikuchi H."/>
            <person name="Shiba T."/>
            <person name="Sakaki Y."/>
            <person name="Hattori M."/>
            <person name="Omura S."/>
        </authorList>
    </citation>
    <scope>NUCLEOTIDE SEQUENCE [LARGE SCALE GENOMIC DNA]</scope>
    <source>
        <strain evidence="2">ATCC 31267 / DSM 46492 / JCM 5070 / NBRC 14893 / NCIMB 12804 / NRRL 8165 / MA-4680</strain>
    </source>
</reference>
<evidence type="ECO:0000313" key="2">
    <source>
        <dbReference type="Proteomes" id="UP000000428"/>
    </source>
</evidence>
<organism evidence="1 2">
    <name type="scientific">Streptomyces avermitilis (strain ATCC 31267 / DSM 46492 / JCM 5070 / NBRC 14893 / NCIMB 12804 / NRRL 8165 / MA-4680)</name>
    <dbReference type="NCBI Taxonomy" id="227882"/>
    <lineage>
        <taxon>Bacteria</taxon>
        <taxon>Bacillati</taxon>
        <taxon>Actinomycetota</taxon>
        <taxon>Actinomycetes</taxon>
        <taxon>Kitasatosporales</taxon>
        <taxon>Streptomycetaceae</taxon>
        <taxon>Streptomyces</taxon>
    </lineage>
</organism>
<dbReference type="KEGG" id="sma:SAVERM_811"/>
<protein>
    <recommendedName>
        <fullName evidence="3">PRC domain containing protein</fullName>
    </recommendedName>
</protein>
<keyword evidence="2" id="KW-1185">Reference proteome</keyword>
<gene>
    <name evidence="1" type="ORF">SAVERM_811</name>
</gene>
<sequence length="131" mass="14440">MGAVRSSRRAKEGNSVVSEEIWGYHPASGYQTGTDLIGFKVEATDGSIGKIDKHSDDVGAAHLVVDTGAWIFGKHVLLPAGTITRIDTAERKVYVDRTKDEIKDAPEFDRDKHTGDPGYLEQFGKYYGQHM</sequence>
<evidence type="ECO:0000313" key="1">
    <source>
        <dbReference type="EMBL" id="BAC68521.1"/>
    </source>
</evidence>
<dbReference type="GO" id="GO:0030077">
    <property type="term" value="C:plasma membrane light-harvesting complex"/>
    <property type="evidence" value="ECO:0007669"/>
    <property type="project" value="InterPro"/>
</dbReference>
<accession>Q82PR1</accession>
<dbReference type="SUPFAM" id="SSF50346">
    <property type="entry name" value="PRC-barrel domain"/>
    <property type="match status" value="1"/>
</dbReference>
<dbReference type="EMBL" id="BA000030">
    <property type="protein sequence ID" value="BAC68521.1"/>
    <property type="molecule type" value="Genomic_DNA"/>
</dbReference>
<dbReference type="InterPro" id="IPR014747">
    <property type="entry name" value="Bac_photo_RC_H_C"/>
</dbReference>
<reference evidence="1 2" key="1">
    <citation type="journal article" date="2001" name="Proc. Natl. Acad. Sci. U.S.A.">
        <title>Genome sequence of an industrial microorganism Streptomyces avermitilis: deducing the ability of producing secondary metabolites.</title>
        <authorList>
            <person name="Omura S."/>
            <person name="Ikeda H."/>
            <person name="Ishikawa J."/>
            <person name="Hanamoto A."/>
            <person name="Takahashi C."/>
            <person name="Shinose M."/>
            <person name="Takahashi Y."/>
            <person name="Horikawa H."/>
            <person name="Nakazawa H."/>
            <person name="Osonoe T."/>
            <person name="Kikuchi H."/>
            <person name="Shiba T."/>
            <person name="Sakaki Y."/>
            <person name="Hattori M."/>
        </authorList>
    </citation>
    <scope>NUCLEOTIDE SEQUENCE [LARGE SCALE GENOMIC DNA]</scope>
    <source>
        <strain evidence="2">ATCC 31267 / DSM 46492 / JCM 5070 / NBRC 14893 / NCIMB 12804 / NRRL 8165 / MA-4680</strain>
    </source>
</reference>
<dbReference type="Gene3D" id="3.90.50.10">
    <property type="entry name" value="Photosynthetic Reaction Center, subunit H, domain 2"/>
    <property type="match status" value="1"/>
</dbReference>
<dbReference type="Proteomes" id="UP000000428">
    <property type="component" value="Chromosome"/>
</dbReference>
<dbReference type="GO" id="GO:0019684">
    <property type="term" value="P:photosynthesis, light reaction"/>
    <property type="evidence" value="ECO:0007669"/>
    <property type="project" value="InterPro"/>
</dbReference>
<name>Q82PR1_STRAW</name>
<reference evidence="1 2" key="3">
    <citation type="journal article" date="2014" name="J. Ind. Microbiol. Biotechnol.">
        <title>Genome mining of the Streptomyces avermitilis genome and development of genome-minimized hosts for heterologous expression of biosynthetic gene clusters.</title>
        <authorList>
            <person name="Ikeda H."/>
            <person name="Shin-ya K."/>
            <person name="Omura S."/>
        </authorList>
    </citation>
    <scope>NUCLEOTIDE SEQUENCE [LARGE SCALE GENOMIC DNA]</scope>
    <source>
        <strain evidence="2">ATCC 31267 / DSM 46492 / JCM 5070 / NBRC 14893 / NCIMB 12804 / NRRL 8165 / MA-4680</strain>
    </source>
</reference>
<proteinExistence type="predicted"/>
<dbReference type="HOGENOM" id="CLU_136247_0_0_11"/>
<dbReference type="eggNOG" id="COG3861">
    <property type="taxonomic scope" value="Bacteria"/>
</dbReference>
<dbReference type="InterPro" id="IPR011033">
    <property type="entry name" value="PRC_barrel-like_sf"/>
</dbReference>
<evidence type="ECO:0008006" key="3">
    <source>
        <dbReference type="Google" id="ProtNLM"/>
    </source>
</evidence>